<accession>A0AAP0HJ20</accession>
<gene>
    <name evidence="1" type="ORF">Scep_027956</name>
</gene>
<protein>
    <submittedName>
        <fullName evidence="1">Uncharacterized protein</fullName>
    </submittedName>
</protein>
<dbReference type="EMBL" id="JBBNAG010000012">
    <property type="protein sequence ID" value="KAK9088874.1"/>
    <property type="molecule type" value="Genomic_DNA"/>
</dbReference>
<dbReference type="AlphaFoldDB" id="A0AAP0HJ20"/>
<dbReference type="Proteomes" id="UP001419268">
    <property type="component" value="Unassembled WGS sequence"/>
</dbReference>
<organism evidence="1 2">
    <name type="scientific">Stephania cephalantha</name>
    <dbReference type="NCBI Taxonomy" id="152367"/>
    <lineage>
        <taxon>Eukaryota</taxon>
        <taxon>Viridiplantae</taxon>
        <taxon>Streptophyta</taxon>
        <taxon>Embryophyta</taxon>
        <taxon>Tracheophyta</taxon>
        <taxon>Spermatophyta</taxon>
        <taxon>Magnoliopsida</taxon>
        <taxon>Ranunculales</taxon>
        <taxon>Menispermaceae</taxon>
        <taxon>Menispermoideae</taxon>
        <taxon>Cissampelideae</taxon>
        <taxon>Stephania</taxon>
    </lineage>
</organism>
<proteinExistence type="predicted"/>
<keyword evidence="2" id="KW-1185">Reference proteome</keyword>
<sequence>MERFTYLLTFAMEVGGTSDFRSTILFEDSNREIGGEKPREWECGWSGWS</sequence>
<reference evidence="1 2" key="1">
    <citation type="submission" date="2024-01" db="EMBL/GenBank/DDBJ databases">
        <title>Genome assemblies of Stephania.</title>
        <authorList>
            <person name="Yang L."/>
        </authorList>
    </citation>
    <scope>NUCLEOTIDE SEQUENCE [LARGE SCALE GENOMIC DNA]</scope>
    <source>
        <strain evidence="1">JXDWG</strain>
        <tissue evidence="1">Leaf</tissue>
    </source>
</reference>
<evidence type="ECO:0000313" key="2">
    <source>
        <dbReference type="Proteomes" id="UP001419268"/>
    </source>
</evidence>
<evidence type="ECO:0000313" key="1">
    <source>
        <dbReference type="EMBL" id="KAK9088874.1"/>
    </source>
</evidence>
<comment type="caution">
    <text evidence="1">The sequence shown here is derived from an EMBL/GenBank/DDBJ whole genome shotgun (WGS) entry which is preliminary data.</text>
</comment>
<name>A0AAP0HJ20_9MAGN</name>